<reference evidence="2" key="1">
    <citation type="submission" date="2021-02" db="EMBL/GenBank/DDBJ databases">
        <title>Genome sequence of Rhodospirillales sp. strain TMPK1 isolated from soil.</title>
        <authorList>
            <person name="Nakai R."/>
            <person name="Kusada H."/>
            <person name="Tamaki H."/>
        </authorList>
    </citation>
    <scope>NUCLEOTIDE SEQUENCE</scope>
    <source>
        <strain evidence="2">TMPK1</strain>
    </source>
</reference>
<gene>
    <name evidence="2" type="ORF">TMPK1_22830</name>
</gene>
<evidence type="ECO:0000313" key="3">
    <source>
        <dbReference type="Proteomes" id="UP000681075"/>
    </source>
</evidence>
<dbReference type="AlphaFoldDB" id="A0A8S8XFP7"/>
<name>A0A8S8XFP7_9PROT</name>
<accession>A0A8S8XFP7</accession>
<organism evidence="2 3">
    <name type="scientific">Roseiterribacter gracilis</name>
    <dbReference type="NCBI Taxonomy" id="2812848"/>
    <lineage>
        <taxon>Bacteria</taxon>
        <taxon>Pseudomonadati</taxon>
        <taxon>Pseudomonadota</taxon>
        <taxon>Alphaproteobacteria</taxon>
        <taxon>Rhodospirillales</taxon>
        <taxon>Roseiterribacteraceae</taxon>
        <taxon>Roseiterribacter</taxon>
    </lineage>
</organism>
<dbReference type="RefSeq" id="WP_420243155.1">
    <property type="nucleotide sequence ID" value="NZ_BOPV01000001.1"/>
</dbReference>
<dbReference type="EMBL" id="BOPV01000001">
    <property type="protein sequence ID" value="GIL40046.1"/>
    <property type="molecule type" value="Genomic_DNA"/>
</dbReference>
<proteinExistence type="predicted"/>
<dbReference type="Proteomes" id="UP000681075">
    <property type="component" value="Unassembled WGS sequence"/>
</dbReference>
<feature type="region of interest" description="Disordered" evidence="1">
    <location>
        <begin position="1"/>
        <end position="26"/>
    </location>
</feature>
<sequence>MVDRQQPKPPAAASRITDEESGIDGSEDLRRSLFALDAMRQRGLIDEATWSERRRALLAAAAEAPATNHGTGGGNRDGG</sequence>
<keyword evidence="3" id="KW-1185">Reference proteome</keyword>
<protein>
    <submittedName>
        <fullName evidence="2">Uncharacterized protein</fullName>
    </submittedName>
</protein>
<evidence type="ECO:0000313" key="2">
    <source>
        <dbReference type="EMBL" id="GIL40046.1"/>
    </source>
</evidence>
<comment type="caution">
    <text evidence="2">The sequence shown here is derived from an EMBL/GenBank/DDBJ whole genome shotgun (WGS) entry which is preliminary data.</text>
</comment>
<evidence type="ECO:0000256" key="1">
    <source>
        <dbReference type="SAM" id="MobiDB-lite"/>
    </source>
</evidence>